<proteinExistence type="predicted"/>
<dbReference type="Gene3D" id="3.90.1170.40">
    <property type="entry name" value="Molybdopterin biosynthesis MoaE subunit"/>
    <property type="match status" value="1"/>
</dbReference>
<dbReference type="InterPro" id="IPR036563">
    <property type="entry name" value="MoaE_sf"/>
</dbReference>
<dbReference type="CDD" id="cd00756">
    <property type="entry name" value="MoaE"/>
    <property type="match status" value="1"/>
</dbReference>
<dbReference type="SUPFAM" id="SSF54690">
    <property type="entry name" value="Molybdopterin synthase subunit MoaE"/>
    <property type="match status" value="1"/>
</dbReference>
<sequence>MIEVIIQEEIFNPKEIVEKIRARVVAGAMVSFIGSVREYSDDKLQFMEIEHYDEMAKKIFLSTLNQAKAQWDLKACYLIHRYGKLYPNEPIVMVVTCSDHRKESYKANQFVVDYLKTNAPFWKKEHFKKNSKWVKQTV</sequence>
<dbReference type="AlphaFoldDB" id="A0A381TT62"/>
<reference evidence="1" key="1">
    <citation type="submission" date="2018-05" db="EMBL/GenBank/DDBJ databases">
        <authorList>
            <person name="Lanie J.A."/>
            <person name="Ng W.-L."/>
            <person name="Kazmierczak K.M."/>
            <person name="Andrzejewski T.M."/>
            <person name="Davidsen T.M."/>
            <person name="Wayne K.J."/>
            <person name="Tettelin H."/>
            <person name="Glass J.I."/>
            <person name="Rusch D."/>
            <person name="Podicherti R."/>
            <person name="Tsui H.-C.T."/>
            <person name="Winkler M.E."/>
        </authorList>
    </citation>
    <scope>NUCLEOTIDE SEQUENCE</scope>
</reference>
<evidence type="ECO:0008006" key="2">
    <source>
        <dbReference type="Google" id="ProtNLM"/>
    </source>
</evidence>
<name>A0A381TT62_9ZZZZ</name>
<dbReference type="GO" id="GO:0006777">
    <property type="term" value="P:Mo-molybdopterin cofactor biosynthetic process"/>
    <property type="evidence" value="ECO:0007669"/>
    <property type="project" value="InterPro"/>
</dbReference>
<protein>
    <recommendedName>
        <fullName evidence="2">Molybdopterin synthase catalytic subunit</fullName>
    </recommendedName>
</protein>
<dbReference type="InterPro" id="IPR003448">
    <property type="entry name" value="Mopterin_biosynth_MoaE"/>
</dbReference>
<gene>
    <name evidence="1" type="ORF">METZ01_LOCUS72086</name>
</gene>
<dbReference type="EMBL" id="UINC01005124">
    <property type="protein sequence ID" value="SVA19232.1"/>
    <property type="molecule type" value="Genomic_DNA"/>
</dbReference>
<accession>A0A381TT62</accession>
<evidence type="ECO:0000313" key="1">
    <source>
        <dbReference type="EMBL" id="SVA19232.1"/>
    </source>
</evidence>
<dbReference type="PANTHER" id="PTHR23404">
    <property type="entry name" value="MOLYBDOPTERIN SYNTHASE RELATED"/>
    <property type="match status" value="1"/>
</dbReference>
<organism evidence="1">
    <name type="scientific">marine metagenome</name>
    <dbReference type="NCBI Taxonomy" id="408172"/>
    <lineage>
        <taxon>unclassified sequences</taxon>
        <taxon>metagenomes</taxon>
        <taxon>ecological metagenomes</taxon>
    </lineage>
</organism>
<dbReference type="Pfam" id="PF02391">
    <property type="entry name" value="MoaE"/>
    <property type="match status" value="1"/>
</dbReference>